<protein>
    <submittedName>
        <fullName evidence="2">Uncharacterized protein</fullName>
    </submittedName>
</protein>
<evidence type="ECO:0000313" key="3">
    <source>
        <dbReference type="Proteomes" id="UP000822688"/>
    </source>
</evidence>
<feature type="compositionally biased region" description="Basic and acidic residues" evidence="1">
    <location>
        <begin position="33"/>
        <end position="48"/>
    </location>
</feature>
<comment type="caution">
    <text evidence="2">The sequence shown here is derived from an EMBL/GenBank/DDBJ whole genome shotgun (WGS) entry which is preliminary data.</text>
</comment>
<name>A0A8T0HIM1_CERPU</name>
<accession>A0A8T0HIM1</accession>
<gene>
    <name evidence="2" type="ORF">KC19_6G176000</name>
</gene>
<feature type="region of interest" description="Disordered" evidence="1">
    <location>
        <begin position="1"/>
        <end position="68"/>
    </location>
</feature>
<reference evidence="2 3" key="1">
    <citation type="submission" date="2020-06" db="EMBL/GenBank/DDBJ databases">
        <title>WGS assembly of Ceratodon purpureus strain R40.</title>
        <authorList>
            <person name="Carey S.B."/>
            <person name="Jenkins J."/>
            <person name="Shu S."/>
            <person name="Lovell J.T."/>
            <person name="Sreedasyam A."/>
            <person name="Maumus F."/>
            <person name="Tiley G.P."/>
            <person name="Fernandez-Pozo N."/>
            <person name="Barry K."/>
            <person name="Chen C."/>
            <person name="Wang M."/>
            <person name="Lipzen A."/>
            <person name="Daum C."/>
            <person name="Saski C.A."/>
            <person name="Payton A.C."/>
            <person name="Mcbreen J.C."/>
            <person name="Conrad R.E."/>
            <person name="Kollar L.M."/>
            <person name="Olsson S."/>
            <person name="Huttunen S."/>
            <person name="Landis J.B."/>
            <person name="Wickett N.J."/>
            <person name="Johnson M.G."/>
            <person name="Rensing S.A."/>
            <person name="Grimwood J."/>
            <person name="Schmutz J."/>
            <person name="Mcdaniel S.F."/>
        </authorList>
    </citation>
    <scope>NUCLEOTIDE SEQUENCE [LARGE SCALE GENOMIC DNA]</scope>
    <source>
        <strain evidence="2 3">R40</strain>
    </source>
</reference>
<dbReference type="Proteomes" id="UP000822688">
    <property type="component" value="Chromosome 6"/>
</dbReference>
<organism evidence="2 3">
    <name type="scientific">Ceratodon purpureus</name>
    <name type="common">Fire moss</name>
    <name type="synonym">Dicranum purpureum</name>
    <dbReference type="NCBI Taxonomy" id="3225"/>
    <lineage>
        <taxon>Eukaryota</taxon>
        <taxon>Viridiplantae</taxon>
        <taxon>Streptophyta</taxon>
        <taxon>Embryophyta</taxon>
        <taxon>Bryophyta</taxon>
        <taxon>Bryophytina</taxon>
        <taxon>Bryopsida</taxon>
        <taxon>Dicranidae</taxon>
        <taxon>Pseudoditrichales</taxon>
        <taxon>Ditrichaceae</taxon>
        <taxon>Ceratodon</taxon>
    </lineage>
</organism>
<dbReference type="AlphaFoldDB" id="A0A8T0HIM1"/>
<evidence type="ECO:0000256" key="1">
    <source>
        <dbReference type="SAM" id="MobiDB-lite"/>
    </source>
</evidence>
<keyword evidence="3" id="KW-1185">Reference proteome</keyword>
<proteinExistence type="predicted"/>
<feature type="compositionally biased region" description="Basic and acidic residues" evidence="1">
    <location>
        <begin position="1"/>
        <end position="13"/>
    </location>
</feature>
<evidence type="ECO:0000313" key="2">
    <source>
        <dbReference type="EMBL" id="KAG0570624.1"/>
    </source>
</evidence>
<sequence>MHYEEGEREHDEGGDINTAPTLQPQDGLARRCSRAELRDGGRREENGRGRAPAREGVGAGDPLFAGGR</sequence>
<dbReference type="EMBL" id="CM026427">
    <property type="protein sequence ID" value="KAG0570624.1"/>
    <property type="molecule type" value="Genomic_DNA"/>
</dbReference>